<reference evidence="2" key="1">
    <citation type="submission" date="2021-06" db="EMBL/GenBank/DDBJ databases">
        <authorList>
            <person name="Hodson N. C."/>
            <person name="Mongue J. A."/>
            <person name="Jaron S. K."/>
        </authorList>
    </citation>
    <scope>NUCLEOTIDE SEQUENCE</scope>
</reference>
<dbReference type="AlphaFoldDB" id="A0A8J2KRS7"/>
<feature type="non-terminal residue" evidence="2">
    <location>
        <position position="1"/>
    </location>
</feature>
<keyword evidence="1" id="KW-1133">Transmembrane helix</keyword>
<keyword evidence="1" id="KW-0812">Transmembrane</keyword>
<protein>
    <submittedName>
        <fullName evidence="2">Uncharacterized protein</fullName>
    </submittedName>
</protein>
<keyword evidence="1" id="KW-0472">Membrane</keyword>
<feature type="transmembrane region" description="Helical" evidence="1">
    <location>
        <begin position="95"/>
        <end position="114"/>
    </location>
</feature>
<evidence type="ECO:0000313" key="3">
    <source>
        <dbReference type="Proteomes" id="UP000708208"/>
    </source>
</evidence>
<gene>
    <name evidence="2" type="ORF">AFUS01_LOCUS28781</name>
</gene>
<feature type="transmembrane region" description="Helical" evidence="1">
    <location>
        <begin position="57"/>
        <end position="83"/>
    </location>
</feature>
<sequence>MSKIEKSVKIVAWIELAFTVLQISTGIYALVVVSQTITDSKRGTPMKPGDPKLMVNYMAIVAIKLVYLAILFFISEILLACFLLRAVYHKRLNDLRIWIIVAMVYASLYMTDFVSTLHVMSLFENISVTLGIFIKIPLLVLVYKYYNQLSVHGENLVEE</sequence>
<dbReference type="Proteomes" id="UP000708208">
    <property type="component" value="Unassembled WGS sequence"/>
</dbReference>
<proteinExistence type="predicted"/>
<feature type="transmembrane region" description="Helical" evidence="1">
    <location>
        <begin position="126"/>
        <end position="146"/>
    </location>
</feature>
<comment type="caution">
    <text evidence="2">The sequence shown here is derived from an EMBL/GenBank/DDBJ whole genome shotgun (WGS) entry which is preliminary data.</text>
</comment>
<feature type="transmembrane region" description="Helical" evidence="1">
    <location>
        <begin position="12"/>
        <end position="37"/>
    </location>
</feature>
<evidence type="ECO:0000256" key="1">
    <source>
        <dbReference type="SAM" id="Phobius"/>
    </source>
</evidence>
<evidence type="ECO:0000313" key="2">
    <source>
        <dbReference type="EMBL" id="CAG7818267.1"/>
    </source>
</evidence>
<dbReference type="EMBL" id="CAJVCH010416314">
    <property type="protein sequence ID" value="CAG7818267.1"/>
    <property type="molecule type" value="Genomic_DNA"/>
</dbReference>
<accession>A0A8J2KRS7</accession>
<keyword evidence="3" id="KW-1185">Reference proteome</keyword>
<name>A0A8J2KRS7_9HEXA</name>
<organism evidence="2 3">
    <name type="scientific">Allacma fusca</name>
    <dbReference type="NCBI Taxonomy" id="39272"/>
    <lineage>
        <taxon>Eukaryota</taxon>
        <taxon>Metazoa</taxon>
        <taxon>Ecdysozoa</taxon>
        <taxon>Arthropoda</taxon>
        <taxon>Hexapoda</taxon>
        <taxon>Collembola</taxon>
        <taxon>Symphypleona</taxon>
        <taxon>Sminthuridae</taxon>
        <taxon>Allacma</taxon>
    </lineage>
</organism>